<dbReference type="PANTHER" id="PTHR34404">
    <property type="entry name" value="REGULATORY PROTEIN, FMDB FAMILY"/>
    <property type="match status" value="1"/>
</dbReference>
<dbReference type="AlphaFoldDB" id="A0A1F7RQI9"/>
<proteinExistence type="predicted"/>
<evidence type="ECO:0000313" key="4">
    <source>
        <dbReference type="Proteomes" id="UP000178797"/>
    </source>
</evidence>
<dbReference type="SMART" id="SM00834">
    <property type="entry name" value="CxxC_CXXC_SSSS"/>
    <property type="match status" value="1"/>
</dbReference>
<evidence type="ECO:0000259" key="2">
    <source>
        <dbReference type="SMART" id="SM00834"/>
    </source>
</evidence>
<dbReference type="PANTHER" id="PTHR34404:SF2">
    <property type="entry name" value="CONSERVED SERINE RICH PROTEIN"/>
    <property type="match status" value="1"/>
</dbReference>
<dbReference type="InterPro" id="IPR013429">
    <property type="entry name" value="Regulatory_FmdB_Zinc_ribbon"/>
</dbReference>
<dbReference type="NCBIfam" id="TIGR02605">
    <property type="entry name" value="CxxC_CxxC_SSSS"/>
    <property type="match status" value="1"/>
</dbReference>
<accession>A0A1F7RQI9</accession>
<feature type="compositionally biased region" description="Low complexity" evidence="1">
    <location>
        <begin position="86"/>
        <end position="95"/>
    </location>
</feature>
<feature type="domain" description="Putative regulatory protein FmdB zinc ribbon" evidence="2">
    <location>
        <begin position="1"/>
        <end position="41"/>
    </location>
</feature>
<evidence type="ECO:0000313" key="3">
    <source>
        <dbReference type="EMBL" id="OGL43731.1"/>
    </source>
</evidence>
<dbReference type="Proteomes" id="UP000178797">
    <property type="component" value="Unassembled WGS sequence"/>
</dbReference>
<evidence type="ECO:0000256" key="1">
    <source>
        <dbReference type="SAM" id="MobiDB-lite"/>
    </source>
</evidence>
<feature type="compositionally biased region" description="Basic and acidic residues" evidence="1">
    <location>
        <begin position="60"/>
        <end position="85"/>
    </location>
</feature>
<protein>
    <submittedName>
        <fullName evidence="3">Transcriptional regulator</fullName>
    </submittedName>
</protein>
<sequence length="95" mass="10475">MPTYEYECTKCGDKFEALQKISDEAIKKCKKCKGKVIKLISSSGFVLKGSGWYVTDYPSESRKKAMAAEKKTSDSKDSSKTKTSESKPSSSATKK</sequence>
<reference evidence="3 4" key="1">
    <citation type="journal article" date="2016" name="Nat. Commun.">
        <title>Thousands of microbial genomes shed light on interconnected biogeochemical processes in an aquifer system.</title>
        <authorList>
            <person name="Anantharaman K."/>
            <person name="Brown C.T."/>
            <person name="Hug L.A."/>
            <person name="Sharon I."/>
            <person name="Castelle C.J."/>
            <person name="Probst A.J."/>
            <person name="Thomas B.C."/>
            <person name="Singh A."/>
            <person name="Wilkins M.J."/>
            <person name="Karaoz U."/>
            <person name="Brodie E.L."/>
            <person name="Williams K.H."/>
            <person name="Hubbard S.S."/>
            <person name="Banfield J.F."/>
        </authorList>
    </citation>
    <scope>NUCLEOTIDE SEQUENCE [LARGE SCALE GENOMIC DNA]</scope>
</reference>
<dbReference type="Pfam" id="PF09723">
    <property type="entry name" value="Zn_ribbon_8"/>
    <property type="match status" value="1"/>
</dbReference>
<gene>
    <name evidence="3" type="ORF">A2W05_04900</name>
</gene>
<comment type="caution">
    <text evidence="3">The sequence shown here is derived from an EMBL/GenBank/DDBJ whole genome shotgun (WGS) entry which is preliminary data.</text>
</comment>
<organism evidence="3 4">
    <name type="scientific">Candidatus Schekmanbacteria bacterium RBG_16_38_10</name>
    <dbReference type="NCBI Taxonomy" id="1817879"/>
    <lineage>
        <taxon>Bacteria</taxon>
        <taxon>Candidatus Schekmaniibacteriota</taxon>
    </lineage>
</organism>
<name>A0A1F7RQI9_9BACT</name>
<dbReference type="EMBL" id="MGDE01000211">
    <property type="protein sequence ID" value="OGL43731.1"/>
    <property type="molecule type" value="Genomic_DNA"/>
</dbReference>
<feature type="region of interest" description="Disordered" evidence="1">
    <location>
        <begin position="60"/>
        <end position="95"/>
    </location>
</feature>